<name>A0A0J6Y8U3_COCIT</name>
<evidence type="ECO:0000256" key="1">
    <source>
        <dbReference type="SAM" id="MobiDB-lite"/>
    </source>
</evidence>
<dbReference type="AlphaFoldDB" id="A0A0J6Y8U3"/>
<organism evidence="2 3">
    <name type="scientific">Coccidioides immitis RMSCC 2394</name>
    <dbReference type="NCBI Taxonomy" id="404692"/>
    <lineage>
        <taxon>Eukaryota</taxon>
        <taxon>Fungi</taxon>
        <taxon>Dikarya</taxon>
        <taxon>Ascomycota</taxon>
        <taxon>Pezizomycotina</taxon>
        <taxon>Eurotiomycetes</taxon>
        <taxon>Eurotiomycetidae</taxon>
        <taxon>Onygenales</taxon>
        <taxon>Onygenaceae</taxon>
        <taxon>Coccidioides</taxon>
    </lineage>
</organism>
<feature type="compositionally biased region" description="Basic and acidic residues" evidence="1">
    <location>
        <begin position="18"/>
        <end position="30"/>
    </location>
</feature>
<proteinExistence type="predicted"/>
<protein>
    <submittedName>
        <fullName evidence="2">Uncharacterized protein</fullName>
    </submittedName>
</protein>
<feature type="region of interest" description="Disordered" evidence="1">
    <location>
        <begin position="18"/>
        <end position="74"/>
    </location>
</feature>
<dbReference type="EMBL" id="DS028094">
    <property type="protein sequence ID" value="KMP03198.1"/>
    <property type="molecule type" value="Genomic_DNA"/>
</dbReference>
<evidence type="ECO:0000313" key="2">
    <source>
        <dbReference type="EMBL" id="KMP03198.1"/>
    </source>
</evidence>
<accession>A0A0J6Y8U3</accession>
<gene>
    <name evidence="2" type="ORF">CIRG_02890</name>
</gene>
<evidence type="ECO:0000313" key="3">
    <source>
        <dbReference type="Proteomes" id="UP000054565"/>
    </source>
</evidence>
<reference evidence="3" key="1">
    <citation type="journal article" date="2010" name="Genome Res.">
        <title>Population genomic sequencing of Coccidioides fungi reveals recent hybridization and transposon control.</title>
        <authorList>
            <person name="Neafsey D.E."/>
            <person name="Barker B.M."/>
            <person name="Sharpton T.J."/>
            <person name="Stajich J.E."/>
            <person name="Park D.J."/>
            <person name="Whiston E."/>
            <person name="Hung C.-Y."/>
            <person name="McMahan C."/>
            <person name="White J."/>
            <person name="Sykes S."/>
            <person name="Heiman D."/>
            <person name="Young S."/>
            <person name="Zeng Q."/>
            <person name="Abouelleil A."/>
            <person name="Aftuck L."/>
            <person name="Bessette D."/>
            <person name="Brown A."/>
            <person name="FitzGerald M."/>
            <person name="Lui A."/>
            <person name="Macdonald J.P."/>
            <person name="Priest M."/>
            <person name="Orbach M.J."/>
            <person name="Galgiani J.N."/>
            <person name="Kirkland T.N."/>
            <person name="Cole G.T."/>
            <person name="Birren B.W."/>
            <person name="Henn M.R."/>
            <person name="Taylor J.W."/>
            <person name="Rounsley S.D."/>
        </authorList>
    </citation>
    <scope>NUCLEOTIDE SEQUENCE [LARGE SCALE GENOMIC DNA]</scope>
    <source>
        <strain evidence="3">RMSCC 2394</strain>
    </source>
</reference>
<dbReference type="Proteomes" id="UP000054565">
    <property type="component" value="Unassembled WGS sequence"/>
</dbReference>
<sequence length="103" mass="11262">MGTYRGYYQGQAVIRESTRSRVDMDTRSREISPSPVLGNDEPRVVKLKLDGRNSSEGNNVNSREKGGSSLASEARQSVDWKTVEAAICSLLQASSMVFYSGLA</sequence>
<feature type="compositionally biased region" description="Basic and acidic residues" evidence="1">
    <location>
        <begin position="40"/>
        <end position="53"/>
    </location>
</feature>